<proteinExistence type="predicted"/>
<protein>
    <submittedName>
        <fullName evidence="1">Uncharacterized protein</fullName>
    </submittedName>
</protein>
<evidence type="ECO:0000313" key="2">
    <source>
        <dbReference type="Proteomes" id="UP001558534"/>
    </source>
</evidence>
<name>A0ABV3W1Q7_9BACI</name>
<dbReference type="EMBL" id="JBFRHK010000013">
    <property type="protein sequence ID" value="MEX3747101.1"/>
    <property type="molecule type" value="Genomic_DNA"/>
</dbReference>
<dbReference type="RefSeq" id="WP_368637666.1">
    <property type="nucleotide sequence ID" value="NZ_JBFRHK010000013.1"/>
</dbReference>
<dbReference type="Proteomes" id="UP001558534">
    <property type="component" value="Unassembled WGS sequence"/>
</dbReference>
<organism evidence="1 2">
    <name type="scientific">Lysinibacillus xylanilyticus</name>
    <dbReference type="NCBI Taxonomy" id="582475"/>
    <lineage>
        <taxon>Bacteria</taxon>
        <taxon>Bacillati</taxon>
        <taxon>Bacillota</taxon>
        <taxon>Bacilli</taxon>
        <taxon>Bacillales</taxon>
        <taxon>Bacillaceae</taxon>
        <taxon>Lysinibacillus</taxon>
    </lineage>
</organism>
<accession>A0ABV3W1Q7</accession>
<sequence>MNDIKLEVEGYYEILNLHKALLEAKFHKDPDNFDVAGSPIIAKICNNIVDMLTEYEIEEKGKDTWSEWRKIENHNFFKERAVENAQNVAWEKLSYKEKESLTKSIFSPFTFTDKDVKDFIKTVDGKST</sequence>
<reference evidence="1 2" key="1">
    <citation type="submission" date="2024-07" db="EMBL/GenBank/DDBJ databases">
        <title>Characterization of a bacterium isolated from hydrolysated instant sea cucumber by whole-genome sequencing and metabolomics.</title>
        <authorList>
            <person name="Luo X."/>
            <person name="Zhang Z."/>
            <person name="Zheng Z."/>
            <person name="Zhang W."/>
            <person name="Ming T."/>
            <person name="Jiao L."/>
            <person name="Su X."/>
            <person name="Kong F."/>
            <person name="Xu J."/>
        </authorList>
    </citation>
    <scope>NUCLEOTIDE SEQUENCE [LARGE SCALE GENOMIC DNA]</scope>
    <source>
        <strain evidence="1 2">XL-2024</strain>
    </source>
</reference>
<evidence type="ECO:0000313" key="1">
    <source>
        <dbReference type="EMBL" id="MEX3747101.1"/>
    </source>
</evidence>
<keyword evidence="2" id="KW-1185">Reference proteome</keyword>
<comment type="caution">
    <text evidence="1">The sequence shown here is derived from an EMBL/GenBank/DDBJ whole genome shotgun (WGS) entry which is preliminary data.</text>
</comment>
<gene>
    <name evidence="1" type="ORF">AB1300_18475</name>
</gene>